<evidence type="ECO:0000256" key="6">
    <source>
        <dbReference type="ARBA" id="ARBA00035024"/>
    </source>
</evidence>
<dbReference type="EC" id="2.4.2.12" evidence="6"/>
<dbReference type="Gene3D" id="3.20.20.70">
    <property type="entry name" value="Aldolase class I"/>
    <property type="match status" value="1"/>
</dbReference>
<dbReference type="SUPFAM" id="SSF51690">
    <property type="entry name" value="Nicotinate/Quinolinate PRTase C-terminal domain-like"/>
    <property type="match status" value="1"/>
</dbReference>
<protein>
    <recommendedName>
        <fullName evidence="7">Nicotinamide phosphoribosyltransferase</fullName>
        <ecNumber evidence="6">2.4.2.12</ecNumber>
    </recommendedName>
</protein>
<accession>A0A385E4D6</accession>
<feature type="domain" description="Nicotinate/nicotinamide phosphoribosyltransferase" evidence="9">
    <location>
        <begin position="179"/>
        <end position="452"/>
    </location>
</feature>
<evidence type="ECO:0000256" key="7">
    <source>
        <dbReference type="ARBA" id="ARBA00035036"/>
    </source>
</evidence>
<evidence type="ECO:0000313" key="12">
    <source>
        <dbReference type="Proteomes" id="UP000263435"/>
    </source>
</evidence>
<evidence type="ECO:0000259" key="10">
    <source>
        <dbReference type="Pfam" id="PF18127"/>
    </source>
</evidence>
<feature type="domain" description="Nicotinamide phosphoribosyltransferase N-terminal" evidence="10">
    <location>
        <begin position="6"/>
        <end position="100"/>
    </location>
</feature>
<dbReference type="Pfam" id="PF04095">
    <property type="entry name" value="NAPRTase"/>
    <property type="match status" value="1"/>
</dbReference>
<sequence>MFVNSNICLATDSYKVSHWLQFPQGMNRSHYYIESRGGVYDEVMVAGVKYLTSILKRGVTKKQVLKAQRYWNLHFGQDLFNIDGWMRIVDELDGKLPVRIRAAKEGDVIPVKNVLFTIESTVDGFGWLPGYLETMLLRGLWYPTTTATISFKAKRFIKEYLDMSTDLVGDAYDMVLKTRLHDFGARGVSSAESAGIGGMGHLYNFVGTDTIEATLLVEFLYGVEMSGISIPAREHSTTTCYLRDGEDEAFMNSIENFGVGTFAIVIDSYSTDDALRRILDPNGALHKALREKGGICVLRPDSGEPIDMVMKCMNAVWNTVGGEVNSKGYKVLDPQYRVIQGDGVDGQAIERILNWMVGVKKFSAENLAFGMGGGLLQHCDRDTQKFAMKCSAMEVDGVWRDVFKAPETDPSKKSKAGRLDLVYRGGKYETVVLGDTDVRHPSSALRTVFEDGQVFEENFRTFQDIRMASDSYA</sequence>
<dbReference type="InterPro" id="IPR013785">
    <property type="entry name" value="Aldolase_TIM"/>
</dbReference>
<proteinExistence type="inferred from homology"/>
<name>A0A385E4D6_9CAUD</name>
<organism evidence="11 12">
    <name type="scientific">Vibrio phage vB_VpS_PG07</name>
    <dbReference type="NCBI Taxonomy" id="2301664"/>
    <lineage>
        <taxon>Viruses</taxon>
        <taxon>Duplodnaviria</taxon>
        <taxon>Heunggongvirae</taxon>
        <taxon>Uroviricota</taxon>
        <taxon>Caudoviricetes</taxon>
        <taxon>Demerecviridae</taxon>
        <taxon>Pogseptimavirus</taxon>
        <taxon>Pogseptimavirus PG07</taxon>
    </lineage>
</organism>
<dbReference type="RefSeq" id="YP_009808486.1">
    <property type="nucleotide sequence ID" value="NC_048041.1"/>
</dbReference>
<dbReference type="Pfam" id="PF18127">
    <property type="entry name" value="NAMPT_N"/>
    <property type="match status" value="1"/>
</dbReference>
<dbReference type="Proteomes" id="UP000263435">
    <property type="component" value="Segment"/>
</dbReference>
<keyword evidence="12" id="KW-1185">Reference proteome</keyword>
<dbReference type="InterPro" id="IPR041529">
    <property type="entry name" value="DUF5598"/>
</dbReference>
<dbReference type="InterPro" id="IPR016471">
    <property type="entry name" value="Nicotinamide_PRibTrfase"/>
</dbReference>
<comment type="catalytic activity">
    <reaction evidence="8">
        <text>beta-nicotinamide D-ribonucleotide + diphosphate = 5-phospho-alpha-D-ribose 1-diphosphate + nicotinamide + H(+)</text>
        <dbReference type="Rhea" id="RHEA:16149"/>
        <dbReference type="ChEBI" id="CHEBI:14649"/>
        <dbReference type="ChEBI" id="CHEBI:15378"/>
        <dbReference type="ChEBI" id="CHEBI:17154"/>
        <dbReference type="ChEBI" id="CHEBI:33019"/>
        <dbReference type="ChEBI" id="CHEBI:58017"/>
        <dbReference type="EC" id="2.4.2.12"/>
    </reaction>
    <physiologicalReaction direction="right-to-left" evidence="8">
        <dbReference type="Rhea" id="RHEA:16151"/>
    </physiologicalReaction>
</comment>
<evidence type="ECO:0000259" key="9">
    <source>
        <dbReference type="Pfam" id="PF04095"/>
    </source>
</evidence>
<evidence type="ECO:0000256" key="5">
    <source>
        <dbReference type="ARBA" id="ARBA00035007"/>
    </source>
</evidence>
<dbReference type="EMBL" id="MH645904">
    <property type="protein sequence ID" value="AXQ66664.1"/>
    <property type="molecule type" value="Genomic_DNA"/>
</dbReference>
<dbReference type="PIRSF" id="PIRSF005943">
    <property type="entry name" value="NMPRT"/>
    <property type="match status" value="1"/>
</dbReference>
<dbReference type="GO" id="GO:0047280">
    <property type="term" value="F:nicotinamide phosphoribosyltransferase activity"/>
    <property type="evidence" value="ECO:0007669"/>
    <property type="project" value="UniProtKB-EC"/>
</dbReference>
<evidence type="ECO:0000313" key="11">
    <source>
        <dbReference type="EMBL" id="AXQ66664.1"/>
    </source>
</evidence>
<dbReference type="KEGG" id="vg:54999389"/>
<dbReference type="PANTHER" id="PTHR43816:SF1">
    <property type="entry name" value="NICOTINAMIDE PHOSPHORIBOSYLTRANSFERASE"/>
    <property type="match status" value="1"/>
</dbReference>
<reference evidence="11 12" key="1">
    <citation type="submission" date="2018-07" db="EMBL/GenBank/DDBJ databases">
        <title>Sequencing of PG07.</title>
        <authorList>
            <person name="Ding T."/>
        </authorList>
    </citation>
    <scope>NUCLEOTIDE SEQUENCE [LARGE SCALE GENOMIC DNA]</scope>
</reference>
<dbReference type="InterPro" id="IPR036068">
    <property type="entry name" value="Nicotinate_pribotase-like_C"/>
</dbReference>
<dbReference type="GO" id="GO:0009435">
    <property type="term" value="P:NAD+ biosynthetic process"/>
    <property type="evidence" value="ECO:0007669"/>
    <property type="project" value="InterPro"/>
</dbReference>
<keyword evidence="4 11" id="KW-0808">Transferase</keyword>
<dbReference type="InterPro" id="IPR041525">
    <property type="entry name" value="N/Namide_PRibTrfase"/>
</dbReference>
<evidence type="ECO:0000256" key="3">
    <source>
        <dbReference type="ARBA" id="ARBA00022676"/>
    </source>
</evidence>
<keyword evidence="2" id="KW-0662">Pyridine nucleotide biosynthesis</keyword>
<evidence type="ECO:0000256" key="2">
    <source>
        <dbReference type="ARBA" id="ARBA00022642"/>
    </source>
</evidence>
<evidence type="ECO:0000256" key="1">
    <source>
        <dbReference type="ARBA" id="ARBA00010897"/>
    </source>
</evidence>
<dbReference type="GeneID" id="54999389"/>
<comment type="similarity">
    <text evidence="1">Belongs to the NAPRTase family.</text>
</comment>
<evidence type="ECO:0000256" key="4">
    <source>
        <dbReference type="ARBA" id="ARBA00022679"/>
    </source>
</evidence>
<comment type="pathway">
    <text evidence="5">Cofactor biosynthesis; NAD(+) biosynthesis; nicotinamide D-ribonucleotide from 5-phospho-alpha-D-ribose 1-diphosphate and nicotinamide: step 1/1.</text>
</comment>
<evidence type="ECO:0000256" key="8">
    <source>
        <dbReference type="ARBA" id="ARBA00047835"/>
    </source>
</evidence>
<keyword evidence="3 11" id="KW-0328">Glycosyltransferase</keyword>
<dbReference type="NCBIfam" id="NF006629">
    <property type="entry name" value="PRK09198.1"/>
    <property type="match status" value="1"/>
</dbReference>
<dbReference type="PANTHER" id="PTHR43816">
    <property type="entry name" value="NICOTINAMIDE PHOSPHORIBOSYLTRANSFERASE"/>
    <property type="match status" value="1"/>
</dbReference>